<dbReference type="RefSeq" id="WP_058861446.1">
    <property type="nucleotide sequence ID" value="NZ_LPXO01000003.1"/>
</dbReference>
<dbReference type="PROSITE" id="PS50005">
    <property type="entry name" value="TPR"/>
    <property type="match status" value="1"/>
</dbReference>
<dbReference type="SUPFAM" id="SSF48452">
    <property type="entry name" value="TPR-like"/>
    <property type="match status" value="1"/>
</dbReference>
<dbReference type="InterPro" id="IPR019734">
    <property type="entry name" value="TPR_rpt"/>
</dbReference>
<evidence type="ECO:0000256" key="1">
    <source>
        <dbReference type="PROSITE-ProRule" id="PRU00339"/>
    </source>
</evidence>
<name>A0A0W7WLL8_9RHOB</name>
<dbReference type="OrthoDB" id="8592798at2"/>
<dbReference type="Proteomes" id="UP000054396">
    <property type="component" value="Unassembled WGS sequence"/>
</dbReference>
<gene>
    <name evidence="3" type="ORF">AVJ23_06985</name>
</gene>
<feature type="signal peptide" evidence="2">
    <location>
        <begin position="1"/>
        <end position="17"/>
    </location>
</feature>
<reference evidence="3 4" key="1">
    <citation type="submission" date="2015-12" db="EMBL/GenBank/DDBJ databases">
        <authorList>
            <person name="Shamseldin A."/>
            <person name="Moawad H."/>
            <person name="Abd El-Rahim W.M."/>
            <person name="Sadowsky M.J."/>
        </authorList>
    </citation>
    <scope>NUCLEOTIDE SEQUENCE [LARGE SCALE GENOMIC DNA]</scope>
    <source>
        <strain evidence="3 4">SJ5A-1</strain>
    </source>
</reference>
<comment type="caution">
    <text evidence="3">The sequence shown here is derived from an EMBL/GenBank/DDBJ whole genome shotgun (WGS) entry which is preliminary data.</text>
</comment>
<sequence>MRKFLFLTLLLPGAAFAAGSDTTSAPSTPKCEDGFVYDSGTDSCVQSSSSLIDEGERIEALREYAHAGDAAAARVVLSSFADQTADAVLTYRGFLARKAGDMQAAMGWYETALAANPDNLLARSYMGQGLVTVGDFVGAKRQYDEIVARGGKGSWAEIALVEAITTGTTYSY</sequence>
<evidence type="ECO:0000313" key="4">
    <source>
        <dbReference type="Proteomes" id="UP000054396"/>
    </source>
</evidence>
<evidence type="ECO:0000313" key="3">
    <source>
        <dbReference type="EMBL" id="KUF11501.1"/>
    </source>
</evidence>
<dbReference type="AlphaFoldDB" id="A0A0W7WLL8"/>
<feature type="repeat" description="TPR" evidence="1">
    <location>
        <begin position="86"/>
        <end position="119"/>
    </location>
</feature>
<keyword evidence="2" id="KW-0732">Signal</keyword>
<keyword evidence="1" id="KW-0802">TPR repeat</keyword>
<keyword evidence="4" id="KW-1185">Reference proteome</keyword>
<dbReference type="InterPro" id="IPR011990">
    <property type="entry name" value="TPR-like_helical_dom_sf"/>
</dbReference>
<organism evidence="3 4">
    <name type="scientific">Pseudoponticoccus marisrubri</name>
    <dbReference type="NCBI Taxonomy" id="1685382"/>
    <lineage>
        <taxon>Bacteria</taxon>
        <taxon>Pseudomonadati</taxon>
        <taxon>Pseudomonadota</taxon>
        <taxon>Alphaproteobacteria</taxon>
        <taxon>Rhodobacterales</taxon>
        <taxon>Roseobacteraceae</taxon>
        <taxon>Pseudoponticoccus</taxon>
    </lineage>
</organism>
<feature type="chain" id="PRO_5006936444" evidence="2">
    <location>
        <begin position="18"/>
        <end position="172"/>
    </location>
</feature>
<dbReference type="EMBL" id="LPXO01000003">
    <property type="protein sequence ID" value="KUF11501.1"/>
    <property type="molecule type" value="Genomic_DNA"/>
</dbReference>
<dbReference type="Gene3D" id="1.25.40.10">
    <property type="entry name" value="Tetratricopeptide repeat domain"/>
    <property type="match status" value="1"/>
</dbReference>
<accession>A0A0W7WLL8</accession>
<proteinExistence type="predicted"/>
<dbReference type="STRING" id="1685382.AVJ23_06985"/>
<evidence type="ECO:0000256" key="2">
    <source>
        <dbReference type="SAM" id="SignalP"/>
    </source>
</evidence>
<protein>
    <submittedName>
        <fullName evidence="3">Uncharacterized protein</fullName>
    </submittedName>
</protein>